<comment type="caution">
    <text evidence="2">The sequence shown here is derived from an EMBL/GenBank/DDBJ whole genome shotgun (WGS) entry which is preliminary data.</text>
</comment>
<name>A0A8I0CPZ1_9CORY</name>
<accession>A0A8I0CPZ1</accession>
<dbReference type="AlphaFoldDB" id="A0A8I0CPZ1"/>
<evidence type="ECO:0000313" key="3">
    <source>
        <dbReference type="Proteomes" id="UP000612712"/>
    </source>
</evidence>
<keyword evidence="1" id="KW-0812">Transmembrane</keyword>
<dbReference type="Proteomes" id="UP000612712">
    <property type="component" value="Unassembled WGS sequence"/>
</dbReference>
<keyword evidence="1" id="KW-1133">Transmembrane helix</keyword>
<organism evidence="2 3">
    <name type="scientific">Corynebacterium bovis DSM 20582 = CIP 54.80</name>
    <dbReference type="NCBI Taxonomy" id="927655"/>
    <lineage>
        <taxon>Bacteria</taxon>
        <taxon>Bacillati</taxon>
        <taxon>Actinomycetota</taxon>
        <taxon>Actinomycetes</taxon>
        <taxon>Mycobacteriales</taxon>
        <taxon>Corynebacteriaceae</taxon>
        <taxon>Corynebacterium</taxon>
    </lineage>
</organism>
<gene>
    <name evidence="2" type="ORF">FHU32_002179</name>
</gene>
<reference evidence="2" key="1">
    <citation type="submission" date="2020-08" db="EMBL/GenBank/DDBJ databases">
        <title>Sequencing the genomes of 1000 actinobacteria strains.</title>
        <authorList>
            <person name="Klenk H.-P."/>
        </authorList>
    </citation>
    <scope>NUCLEOTIDE SEQUENCE</scope>
    <source>
        <strain evidence="2">DSM 20582</strain>
    </source>
</reference>
<evidence type="ECO:0000313" key="2">
    <source>
        <dbReference type="EMBL" id="MBB3116925.1"/>
    </source>
</evidence>
<proteinExistence type="predicted"/>
<sequence length="139" mass="14588">MITGTIAGQSLHNDVAHAAAGQVHAVAAGAVHHGPITDAMGDGGFWSAVWWIGVAIIAFRALAMGRGIIGRLMWIVFGMVGWIVCFNIVFFFGTMLGILGEKVDNTEHGVTYAPEVPGVTDDGYHGFRIGIGSNNNPPA</sequence>
<dbReference type="RefSeq" id="WP_125176238.1">
    <property type="nucleotide sequence ID" value="NZ_AENJ01000503.1"/>
</dbReference>
<dbReference type="EMBL" id="JACHWT010000012">
    <property type="protein sequence ID" value="MBB3116925.1"/>
    <property type="molecule type" value="Genomic_DNA"/>
</dbReference>
<protein>
    <submittedName>
        <fullName evidence="2">Uncharacterized protein</fullName>
    </submittedName>
</protein>
<evidence type="ECO:0000256" key="1">
    <source>
        <dbReference type="SAM" id="Phobius"/>
    </source>
</evidence>
<keyword evidence="1" id="KW-0472">Membrane</keyword>
<feature type="transmembrane region" description="Helical" evidence="1">
    <location>
        <begin position="44"/>
        <end position="62"/>
    </location>
</feature>
<feature type="transmembrane region" description="Helical" evidence="1">
    <location>
        <begin position="74"/>
        <end position="99"/>
    </location>
</feature>